<dbReference type="SMART" id="SM00743">
    <property type="entry name" value="Agenet"/>
    <property type="match status" value="2"/>
</dbReference>
<accession>A0AAD9X0A0</accession>
<keyword evidence="1" id="KW-0813">Transport</keyword>
<keyword evidence="3" id="KW-0175">Coiled coil</keyword>
<feature type="domain" description="Agenet" evidence="5">
    <location>
        <begin position="10"/>
        <end position="87"/>
    </location>
</feature>
<evidence type="ECO:0000256" key="4">
    <source>
        <dbReference type="SAM" id="MobiDB-lite"/>
    </source>
</evidence>
<evidence type="ECO:0000313" key="6">
    <source>
        <dbReference type="EMBL" id="KAK2650444.1"/>
    </source>
</evidence>
<comment type="caution">
    <text evidence="6">The sequence shown here is derived from an EMBL/GenBank/DDBJ whole genome shotgun (WGS) entry which is preliminary data.</text>
</comment>
<keyword evidence="7" id="KW-1185">Reference proteome</keyword>
<dbReference type="PANTHER" id="PTHR31917:SF153">
    <property type="entry name" value="DUF724 DOMAIN-CONTAINING PROTEIN 3-RELATED"/>
    <property type="match status" value="1"/>
</dbReference>
<evidence type="ECO:0000313" key="7">
    <source>
        <dbReference type="Proteomes" id="UP001280121"/>
    </source>
</evidence>
<dbReference type="Proteomes" id="UP001280121">
    <property type="component" value="Unassembled WGS sequence"/>
</dbReference>
<evidence type="ECO:0000256" key="1">
    <source>
        <dbReference type="ARBA" id="ARBA00022448"/>
    </source>
</evidence>
<dbReference type="CDD" id="cd20406">
    <property type="entry name" value="Tudor_Agenet_AtDUF_rpt2_4"/>
    <property type="match status" value="1"/>
</dbReference>
<reference evidence="6" key="1">
    <citation type="journal article" date="2023" name="Plant J.">
        <title>Genome sequences and population genomics provide insights into the demographic history, inbreeding, and mutation load of two 'living fossil' tree species of Dipteronia.</title>
        <authorList>
            <person name="Feng Y."/>
            <person name="Comes H.P."/>
            <person name="Chen J."/>
            <person name="Zhu S."/>
            <person name="Lu R."/>
            <person name="Zhang X."/>
            <person name="Li P."/>
            <person name="Qiu J."/>
            <person name="Olsen K.M."/>
            <person name="Qiu Y."/>
        </authorList>
    </citation>
    <scope>NUCLEOTIDE SEQUENCE</scope>
    <source>
        <strain evidence="6">KIB01</strain>
    </source>
</reference>
<dbReference type="Pfam" id="PF05641">
    <property type="entry name" value="Agenet"/>
    <property type="match status" value="1"/>
</dbReference>
<dbReference type="InterPro" id="IPR008395">
    <property type="entry name" value="Agenet-like_dom"/>
</dbReference>
<dbReference type="Pfam" id="PF05266">
    <property type="entry name" value="DUF724"/>
    <property type="match status" value="1"/>
</dbReference>
<protein>
    <recommendedName>
        <fullName evidence="5">Agenet domain-containing protein</fullName>
    </recommendedName>
</protein>
<dbReference type="InterPro" id="IPR014002">
    <property type="entry name" value="Agenet_dom_plant"/>
</dbReference>
<evidence type="ECO:0000256" key="2">
    <source>
        <dbReference type="ARBA" id="ARBA00022604"/>
    </source>
</evidence>
<dbReference type="PANTHER" id="PTHR31917">
    <property type="entry name" value="AGENET DOMAIN-CONTAINING PROTEIN-RELATED"/>
    <property type="match status" value="1"/>
</dbReference>
<evidence type="ECO:0000256" key="3">
    <source>
        <dbReference type="SAM" id="Coils"/>
    </source>
</evidence>
<keyword evidence="2" id="KW-0341">Growth regulation</keyword>
<name>A0AAD9X0A0_9ROSI</name>
<evidence type="ECO:0000259" key="5">
    <source>
        <dbReference type="SMART" id="SM00743"/>
    </source>
</evidence>
<dbReference type="CDD" id="cd20405">
    <property type="entry name" value="Tudor_Agenet_AtDUF_rpt1_3"/>
    <property type="match status" value="1"/>
</dbReference>
<dbReference type="InterPro" id="IPR007930">
    <property type="entry name" value="DUF724"/>
</dbReference>
<dbReference type="EMBL" id="JANJYI010000005">
    <property type="protein sequence ID" value="KAK2650444.1"/>
    <property type="molecule type" value="Genomic_DNA"/>
</dbReference>
<proteinExistence type="predicted"/>
<feature type="coiled-coil region" evidence="3">
    <location>
        <begin position="365"/>
        <end position="420"/>
    </location>
</feature>
<sequence length="464" mass="52658">MGSQSHDTGGLFRKGSLVEVTSNLDGFRGAWFVARVVKAPRSSVVRRSPRKLNFLVEYLNLLSDDGMEPLREHVSFGFLRPIPPYEMHDDQTFQVNDVVDGYYNDGWWVGVVCHVWEDSKAYTVVFDDPPDAVKFRSSEVRIMQQKGDGSSSRKRKRGERPKSLLRECDGTEGAVDEIIVEDFTINGLELAIIGEPTELTDSSSKAPSNMVYSDEPLSICPPTIAVDSSTCDKTVNESSEGEGRLYDTVLQCDTREAAIDNMPYENQSFRLFKSSSPIWSFIQSMEVFRLMPQKPHFHPLNECNEIRREGLAIAQCINFAKVVEQTSELQIDASRSTFDSIIDFLSELESHGFDVKAVRSRLLELQTMKESQEQLQTKLENFKCEIVERTHKKTKIKVKLDDAIKELKVIEESINLVNEKKTRLVSMIEENDSTIAKLNSSDDLVNKEIQKFVQNFESLVGSPW</sequence>
<dbReference type="AlphaFoldDB" id="A0AAD9X0A0"/>
<organism evidence="6 7">
    <name type="scientific">Dipteronia dyeriana</name>
    <dbReference type="NCBI Taxonomy" id="168575"/>
    <lineage>
        <taxon>Eukaryota</taxon>
        <taxon>Viridiplantae</taxon>
        <taxon>Streptophyta</taxon>
        <taxon>Embryophyta</taxon>
        <taxon>Tracheophyta</taxon>
        <taxon>Spermatophyta</taxon>
        <taxon>Magnoliopsida</taxon>
        <taxon>eudicotyledons</taxon>
        <taxon>Gunneridae</taxon>
        <taxon>Pentapetalae</taxon>
        <taxon>rosids</taxon>
        <taxon>malvids</taxon>
        <taxon>Sapindales</taxon>
        <taxon>Sapindaceae</taxon>
        <taxon>Hippocastanoideae</taxon>
        <taxon>Acereae</taxon>
        <taxon>Dipteronia</taxon>
    </lineage>
</organism>
<gene>
    <name evidence="6" type="ORF">Ddye_017933</name>
</gene>
<feature type="region of interest" description="Disordered" evidence="4">
    <location>
        <begin position="142"/>
        <end position="165"/>
    </location>
</feature>
<feature type="domain" description="Agenet" evidence="5">
    <location>
        <begin position="91"/>
        <end position="148"/>
    </location>
</feature>